<proteinExistence type="predicted"/>
<evidence type="ECO:0000313" key="2">
    <source>
        <dbReference type="Proteomes" id="UP000299102"/>
    </source>
</evidence>
<dbReference type="AlphaFoldDB" id="A0A4C1V1D7"/>
<name>A0A4C1V1D7_EUMVA</name>
<keyword evidence="2" id="KW-1185">Reference proteome</keyword>
<evidence type="ECO:0000313" key="1">
    <source>
        <dbReference type="EMBL" id="GBP32608.1"/>
    </source>
</evidence>
<dbReference type="OrthoDB" id="7482593at2759"/>
<protein>
    <submittedName>
        <fullName evidence="1">Uncharacterized protein</fullName>
    </submittedName>
</protein>
<comment type="caution">
    <text evidence="1">The sequence shown here is derived from an EMBL/GenBank/DDBJ whole genome shotgun (WGS) entry which is preliminary data.</text>
</comment>
<accession>A0A4C1V1D7</accession>
<sequence>MGGDAISAWYMWNVSLKDRCENSDVRDGCGLKENLVTRVKIGTSYSWDLQILQPHDVLFYQPRDLHRESCGIIRNPLCILASQVTKIAEIEDDMDDVLEVISQDGEHSDLIQVHNTIECVISFNLEQLINNEDWSSILIEAHSGFLYIVSGKLHKLDYLLVSIATVTKEQENKPVSVTAYNKQTSEPYMWYGEVQDLTTVDMNDANAHIKIELSRLDMIISGVHHQQLIIYSPSEPMDPNIVLYVKI</sequence>
<gene>
    <name evidence="1" type="ORF">EVAR_25968_1</name>
</gene>
<reference evidence="1 2" key="1">
    <citation type="journal article" date="2019" name="Commun. Biol.">
        <title>The bagworm genome reveals a unique fibroin gene that provides high tensile strength.</title>
        <authorList>
            <person name="Kono N."/>
            <person name="Nakamura H."/>
            <person name="Ohtoshi R."/>
            <person name="Tomita M."/>
            <person name="Numata K."/>
            <person name="Arakawa K."/>
        </authorList>
    </citation>
    <scope>NUCLEOTIDE SEQUENCE [LARGE SCALE GENOMIC DNA]</scope>
</reference>
<dbReference type="Proteomes" id="UP000299102">
    <property type="component" value="Unassembled WGS sequence"/>
</dbReference>
<organism evidence="1 2">
    <name type="scientific">Eumeta variegata</name>
    <name type="common">Bagworm moth</name>
    <name type="synonym">Eumeta japonica</name>
    <dbReference type="NCBI Taxonomy" id="151549"/>
    <lineage>
        <taxon>Eukaryota</taxon>
        <taxon>Metazoa</taxon>
        <taxon>Ecdysozoa</taxon>
        <taxon>Arthropoda</taxon>
        <taxon>Hexapoda</taxon>
        <taxon>Insecta</taxon>
        <taxon>Pterygota</taxon>
        <taxon>Neoptera</taxon>
        <taxon>Endopterygota</taxon>
        <taxon>Lepidoptera</taxon>
        <taxon>Glossata</taxon>
        <taxon>Ditrysia</taxon>
        <taxon>Tineoidea</taxon>
        <taxon>Psychidae</taxon>
        <taxon>Oiketicinae</taxon>
        <taxon>Eumeta</taxon>
    </lineage>
</organism>
<dbReference type="EMBL" id="BGZK01000262">
    <property type="protein sequence ID" value="GBP32608.1"/>
    <property type="molecule type" value="Genomic_DNA"/>
</dbReference>